<evidence type="ECO:0000313" key="3">
    <source>
        <dbReference type="Proteomes" id="UP000053831"/>
    </source>
</evidence>
<dbReference type="EMBL" id="LGSR01000002">
    <property type="protein sequence ID" value="KOS22848.1"/>
    <property type="molecule type" value="Genomic_DNA"/>
</dbReference>
<dbReference type="GO" id="GO:0042797">
    <property type="term" value="P:tRNA transcription by RNA polymerase III"/>
    <property type="evidence" value="ECO:0007669"/>
    <property type="project" value="TreeGrafter"/>
</dbReference>
<feature type="compositionally biased region" description="Low complexity" evidence="1">
    <location>
        <begin position="393"/>
        <end position="413"/>
    </location>
</feature>
<feature type="compositionally biased region" description="Low complexity" evidence="1">
    <location>
        <begin position="23"/>
        <end position="34"/>
    </location>
</feature>
<keyword evidence="2" id="KW-0240">DNA-directed RNA polymerase</keyword>
<dbReference type="PANTHER" id="PTHR12069:SF0">
    <property type="entry name" value="DNA-DIRECTED RNA POLYMERASE III SUBUNIT RPC5"/>
    <property type="match status" value="1"/>
</dbReference>
<evidence type="ECO:0000313" key="2">
    <source>
        <dbReference type="EMBL" id="KOS22848.1"/>
    </source>
</evidence>
<sequence>MPKPDPDAMDITDDPAAETKSKTITTNTTTTPANDNDDETDPITASYQVFLNPSLPLGRRLLVLQHPNRTDNAPRPPPTEMRLKAASGMVEVDIPLDNTTAYDREKGSRWGRAMQTSMALKNGGSHGLAGGFGVGAVQQRAPGRKKGDAGDADDDAALDWNEAVRQGKVLSTQTLGGQYPDADEVQYMVGVFHGKDLHLTPVSSLVHLRPQLHHLDAAAQLERQHSAAAAAKDASAAPAGSSARAIHMTIKTPADGDGVSTETMADRLRSVQSEPWRKMRYTDENDEAAWDVYNDSLFLRPAAGGEAAAAAGHKDAEEDDARDLGELVPALGTRWQDLQFLEAVSGFKKPVPVAAPPPPPPVVKLEASATPARSSHSTAAAAAEDSRARSRARGSTGSAMAARRGGRARPSAS</sequence>
<dbReference type="Pfam" id="PF04801">
    <property type="entry name" value="RPC5"/>
    <property type="match status" value="1"/>
</dbReference>
<feature type="compositionally biased region" description="Pro residues" evidence="1">
    <location>
        <begin position="353"/>
        <end position="362"/>
    </location>
</feature>
<reference evidence="2 3" key="1">
    <citation type="submission" date="2015-07" db="EMBL/GenBank/DDBJ databases">
        <title>The genome of the fungus Escovopsis weberi, a specialized disease agent of ant agriculture.</title>
        <authorList>
            <person name="de Man T.J."/>
            <person name="Stajich J.E."/>
            <person name="Kubicek C.P."/>
            <person name="Chenthamara K."/>
            <person name="Atanasova L."/>
            <person name="Druzhinina I.S."/>
            <person name="Birnbaum S."/>
            <person name="Barribeau S.M."/>
            <person name="Teiling C."/>
            <person name="Suen G."/>
            <person name="Currie C."/>
            <person name="Gerardo N.M."/>
        </authorList>
    </citation>
    <scope>NUCLEOTIDE SEQUENCE [LARGE SCALE GENOMIC DNA]</scope>
</reference>
<comment type="caution">
    <text evidence="2">The sequence shown here is derived from an EMBL/GenBank/DDBJ whole genome shotgun (WGS) entry which is preliminary data.</text>
</comment>
<evidence type="ECO:0000256" key="1">
    <source>
        <dbReference type="SAM" id="MobiDB-lite"/>
    </source>
</evidence>
<protein>
    <submittedName>
        <fullName evidence="2">DNA-directed RNA polymerase III subunit rpc5</fullName>
    </submittedName>
</protein>
<dbReference type="Proteomes" id="UP000053831">
    <property type="component" value="Unassembled WGS sequence"/>
</dbReference>
<dbReference type="STRING" id="150374.A0A0M8N0X8"/>
<accession>A0A0M8N0X8</accession>
<name>A0A0M8N0X8_ESCWE</name>
<dbReference type="AlphaFoldDB" id="A0A0M8N0X8"/>
<dbReference type="InterPro" id="IPR006886">
    <property type="entry name" value="RNA_pol_III_Rpc5"/>
</dbReference>
<proteinExistence type="predicted"/>
<keyword evidence="3" id="KW-1185">Reference proteome</keyword>
<feature type="compositionally biased region" description="Low complexity" evidence="1">
    <location>
        <begin position="367"/>
        <end position="383"/>
    </location>
</feature>
<feature type="region of interest" description="Disordered" evidence="1">
    <location>
        <begin position="1"/>
        <end position="42"/>
    </location>
</feature>
<dbReference type="OrthoDB" id="340681at2759"/>
<dbReference type="PANTHER" id="PTHR12069">
    <property type="entry name" value="DNA-DIRECTED RNA POLYMERASES III 80 KDA POLYPEPTIDE RNA POLYMERASE III SUBUNIT 5"/>
    <property type="match status" value="1"/>
</dbReference>
<gene>
    <name evidence="2" type="ORF">ESCO_003913</name>
</gene>
<feature type="region of interest" description="Disordered" evidence="1">
    <location>
        <begin position="352"/>
        <end position="413"/>
    </location>
</feature>
<feature type="compositionally biased region" description="Acidic residues" evidence="1">
    <location>
        <begin position="7"/>
        <end position="16"/>
    </location>
</feature>
<organism evidence="2 3">
    <name type="scientific">Escovopsis weberi</name>
    <dbReference type="NCBI Taxonomy" id="150374"/>
    <lineage>
        <taxon>Eukaryota</taxon>
        <taxon>Fungi</taxon>
        <taxon>Dikarya</taxon>
        <taxon>Ascomycota</taxon>
        <taxon>Pezizomycotina</taxon>
        <taxon>Sordariomycetes</taxon>
        <taxon>Hypocreomycetidae</taxon>
        <taxon>Hypocreales</taxon>
        <taxon>Hypocreaceae</taxon>
        <taxon>Escovopsis</taxon>
    </lineage>
</organism>
<dbReference type="GO" id="GO:0005666">
    <property type="term" value="C:RNA polymerase III complex"/>
    <property type="evidence" value="ECO:0007669"/>
    <property type="project" value="TreeGrafter"/>
</dbReference>
<keyword evidence="2" id="KW-0804">Transcription</keyword>